<dbReference type="PRINTS" id="PR00455">
    <property type="entry name" value="HTHTETR"/>
</dbReference>
<evidence type="ECO:0000256" key="3">
    <source>
        <dbReference type="ARBA" id="ARBA00023163"/>
    </source>
</evidence>
<organism evidence="6 7">
    <name type="scientific">Sulfitobacter aestuarii</name>
    <dbReference type="NCBI Taxonomy" id="2161676"/>
    <lineage>
        <taxon>Bacteria</taxon>
        <taxon>Pseudomonadati</taxon>
        <taxon>Pseudomonadota</taxon>
        <taxon>Alphaproteobacteria</taxon>
        <taxon>Rhodobacterales</taxon>
        <taxon>Roseobacteraceae</taxon>
        <taxon>Sulfitobacter</taxon>
    </lineage>
</organism>
<feature type="DNA-binding region" description="H-T-H motif" evidence="4">
    <location>
        <begin position="35"/>
        <end position="54"/>
    </location>
</feature>
<evidence type="ECO:0000313" key="7">
    <source>
        <dbReference type="Proteomes" id="UP001597474"/>
    </source>
</evidence>
<dbReference type="SUPFAM" id="SSF48498">
    <property type="entry name" value="Tetracyclin repressor-like, C-terminal domain"/>
    <property type="match status" value="1"/>
</dbReference>
<gene>
    <name evidence="6" type="ORF">ACFSUD_17310</name>
</gene>
<evidence type="ECO:0000256" key="1">
    <source>
        <dbReference type="ARBA" id="ARBA00023015"/>
    </source>
</evidence>
<dbReference type="PANTHER" id="PTHR47506">
    <property type="entry name" value="TRANSCRIPTIONAL REGULATORY PROTEIN"/>
    <property type="match status" value="1"/>
</dbReference>
<protein>
    <submittedName>
        <fullName evidence="6">TetR/AcrR family transcriptional regulator</fullName>
    </submittedName>
</protein>
<dbReference type="EMBL" id="JBHUMP010000022">
    <property type="protein sequence ID" value="MFD2741336.1"/>
    <property type="molecule type" value="Genomic_DNA"/>
</dbReference>
<dbReference type="InterPro" id="IPR009057">
    <property type="entry name" value="Homeodomain-like_sf"/>
</dbReference>
<dbReference type="InterPro" id="IPR011075">
    <property type="entry name" value="TetR_C"/>
</dbReference>
<sequence length="219" mass="23955">MPRKTKIDPQRGDARTRLLEAARDIIRQKGFTATTVDDLCQAAGVTKGAYFHHFSSKEALGVAAAEYWGETTSALFAEAPYHAADDPLDRLLAYLDFRKTIIEGDTAEFTCLVGTMAQEIYDSSPAIREACAASIVDHAATLEPDIEAAMSERGITGEGWTAQSLARHTQGVLQGAFILAKATGDPEIARENIDHLKRYIELLFKLPRSEAQSNKGDLR</sequence>
<comment type="caution">
    <text evidence="6">The sequence shown here is derived from an EMBL/GenBank/DDBJ whole genome shotgun (WGS) entry which is preliminary data.</text>
</comment>
<dbReference type="PANTHER" id="PTHR47506:SF3">
    <property type="entry name" value="HTH-TYPE TRANSCRIPTIONAL REGULATOR LMRA"/>
    <property type="match status" value="1"/>
</dbReference>
<dbReference type="PROSITE" id="PS50977">
    <property type="entry name" value="HTH_TETR_2"/>
    <property type="match status" value="1"/>
</dbReference>
<proteinExistence type="predicted"/>
<keyword evidence="2 4" id="KW-0238">DNA-binding</keyword>
<dbReference type="InterPro" id="IPR001647">
    <property type="entry name" value="HTH_TetR"/>
</dbReference>
<dbReference type="Pfam" id="PF00440">
    <property type="entry name" value="TetR_N"/>
    <property type="match status" value="1"/>
</dbReference>
<accession>A0ABW5U8R2</accession>
<evidence type="ECO:0000256" key="2">
    <source>
        <dbReference type="ARBA" id="ARBA00023125"/>
    </source>
</evidence>
<reference evidence="7" key="1">
    <citation type="journal article" date="2019" name="Int. J. Syst. Evol. Microbiol.">
        <title>The Global Catalogue of Microorganisms (GCM) 10K type strain sequencing project: providing services to taxonomists for standard genome sequencing and annotation.</title>
        <authorList>
            <consortium name="The Broad Institute Genomics Platform"/>
            <consortium name="The Broad Institute Genome Sequencing Center for Infectious Disease"/>
            <person name="Wu L."/>
            <person name="Ma J."/>
        </authorList>
    </citation>
    <scope>NUCLEOTIDE SEQUENCE [LARGE SCALE GENOMIC DNA]</scope>
    <source>
        <strain evidence="7">TISTR 2562</strain>
    </source>
</reference>
<dbReference type="RefSeq" id="WP_386375763.1">
    <property type="nucleotide sequence ID" value="NZ_JBHUMP010000022.1"/>
</dbReference>
<keyword evidence="3" id="KW-0804">Transcription</keyword>
<dbReference type="SUPFAM" id="SSF46689">
    <property type="entry name" value="Homeodomain-like"/>
    <property type="match status" value="1"/>
</dbReference>
<evidence type="ECO:0000313" key="6">
    <source>
        <dbReference type="EMBL" id="MFD2741336.1"/>
    </source>
</evidence>
<keyword evidence="1" id="KW-0805">Transcription regulation</keyword>
<feature type="domain" description="HTH tetR-type" evidence="5">
    <location>
        <begin position="12"/>
        <end position="72"/>
    </location>
</feature>
<name>A0ABW5U8R2_9RHOB</name>
<dbReference type="Gene3D" id="1.10.357.10">
    <property type="entry name" value="Tetracycline Repressor, domain 2"/>
    <property type="match status" value="1"/>
</dbReference>
<evidence type="ECO:0000256" key="4">
    <source>
        <dbReference type="PROSITE-ProRule" id="PRU00335"/>
    </source>
</evidence>
<dbReference type="InterPro" id="IPR036271">
    <property type="entry name" value="Tet_transcr_reg_TetR-rel_C_sf"/>
</dbReference>
<evidence type="ECO:0000259" key="5">
    <source>
        <dbReference type="PROSITE" id="PS50977"/>
    </source>
</evidence>
<dbReference type="Pfam" id="PF16925">
    <property type="entry name" value="TetR_C_13"/>
    <property type="match status" value="1"/>
</dbReference>
<dbReference type="Proteomes" id="UP001597474">
    <property type="component" value="Unassembled WGS sequence"/>
</dbReference>
<keyword evidence="7" id="KW-1185">Reference proteome</keyword>